<gene>
    <name evidence="2" type="ORF">FTOL_10107</name>
</gene>
<name>A0AAE8SM08_9HYPO</name>
<feature type="coiled-coil region" evidence="1">
    <location>
        <begin position="30"/>
        <end position="64"/>
    </location>
</feature>
<evidence type="ECO:0000256" key="1">
    <source>
        <dbReference type="SAM" id="Coils"/>
    </source>
</evidence>
<dbReference type="EMBL" id="ONZP01000379">
    <property type="protein sequence ID" value="SPJ83538.1"/>
    <property type="molecule type" value="Genomic_DNA"/>
</dbReference>
<evidence type="ECO:0000313" key="2">
    <source>
        <dbReference type="EMBL" id="SPJ83538.1"/>
    </source>
</evidence>
<organism evidence="2 3">
    <name type="scientific">Fusarium torulosum</name>
    <dbReference type="NCBI Taxonomy" id="33205"/>
    <lineage>
        <taxon>Eukaryota</taxon>
        <taxon>Fungi</taxon>
        <taxon>Dikarya</taxon>
        <taxon>Ascomycota</taxon>
        <taxon>Pezizomycotina</taxon>
        <taxon>Sordariomycetes</taxon>
        <taxon>Hypocreomycetidae</taxon>
        <taxon>Hypocreales</taxon>
        <taxon>Nectriaceae</taxon>
        <taxon>Fusarium</taxon>
    </lineage>
</organism>
<reference evidence="2" key="1">
    <citation type="submission" date="2018-03" db="EMBL/GenBank/DDBJ databases">
        <authorList>
            <person name="Guldener U."/>
        </authorList>
    </citation>
    <scope>NUCLEOTIDE SEQUENCE</scope>
</reference>
<protein>
    <submittedName>
        <fullName evidence="2">Uncharacterized protein</fullName>
    </submittedName>
</protein>
<dbReference type="AlphaFoldDB" id="A0AAE8SM08"/>
<sequence>MAPIAPYLDCGTKHTQLEGNNHSTGAFNSSLVNEEEVNNLRIELQNLNAQHECAIQQLQDCRTQLQAAIEQNERYESFIVNAFLRMDDMEAMIGSLREGWFKALGGCIEGHSIEESQNQTV</sequence>
<keyword evidence="3" id="KW-1185">Reference proteome</keyword>
<keyword evidence="1" id="KW-0175">Coiled coil</keyword>
<proteinExistence type="predicted"/>
<dbReference type="Proteomes" id="UP001187734">
    <property type="component" value="Unassembled WGS sequence"/>
</dbReference>
<evidence type="ECO:0000313" key="3">
    <source>
        <dbReference type="Proteomes" id="UP001187734"/>
    </source>
</evidence>
<accession>A0AAE8SM08</accession>
<comment type="caution">
    <text evidence="2">The sequence shown here is derived from an EMBL/GenBank/DDBJ whole genome shotgun (WGS) entry which is preliminary data.</text>
</comment>